<comment type="caution">
    <text evidence="1">The sequence shown here is derived from an EMBL/GenBank/DDBJ whole genome shotgun (WGS) entry which is preliminary data.</text>
</comment>
<dbReference type="SUPFAM" id="SSF53955">
    <property type="entry name" value="Lysozyme-like"/>
    <property type="match status" value="1"/>
</dbReference>
<dbReference type="InterPro" id="IPR023346">
    <property type="entry name" value="Lysozyme-like_dom_sf"/>
</dbReference>
<proteinExistence type="predicted"/>
<accession>A0A0F9F1A9</accession>
<reference evidence="1" key="1">
    <citation type="journal article" date="2015" name="Nature">
        <title>Complex archaea that bridge the gap between prokaryotes and eukaryotes.</title>
        <authorList>
            <person name="Spang A."/>
            <person name="Saw J.H."/>
            <person name="Jorgensen S.L."/>
            <person name="Zaremba-Niedzwiedzka K."/>
            <person name="Martijn J."/>
            <person name="Lind A.E."/>
            <person name="van Eijk R."/>
            <person name="Schleper C."/>
            <person name="Guy L."/>
            <person name="Ettema T.J."/>
        </authorList>
    </citation>
    <scope>NUCLEOTIDE SEQUENCE</scope>
</reference>
<protein>
    <submittedName>
        <fullName evidence="1">Uncharacterized protein</fullName>
    </submittedName>
</protein>
<gene>
    <name evidence="1" type="ORF">LCGC14_2007340</name>
</gene>
<dbReference type="EMBL" id="LAZR01022931">
    <property type="protein sequence ID" value="KKL80183.1"/>
    <property type="molecule type" value="Genomic_DNA"/>
</dbReference>
<dbReference type="Gene3D" id="1.10.530.10">
    <property type="match status" value="1"/>
</dbReference>
<sequence>IILEPIDVVRDGDVSASDPNGLPRESEATFDDLLDAIEWVESKGDPVAVGKNGEAGAYQITERYIDDVNRILGKNKYTYEDKWNSDKSRQMVQIYLIRHMSYVYFLLFNRFSCFFHIFNVEHLSFVDVILNRNLLSAFTFIFLESF</sequence>
<evidence type="ECO:0000313" key="1">
    <source>
        <dbReference type="EMBL" id="KKL80183.1"/>
    </source>
</evidence>
<name>A0A0F9F1A9_9ZZZZ</name>
<feature type="non-terminal residue" evidence="1">
    <location>
        <position position="1"/>
    </location>
</feature>
<dbReference type="AlphaFoldDB" id="A0A0F9F1A9"/>
<organism evidence="1">
    <name type="scientific">marine sediment metagenome</name>
    <dbReference type="NCBI Taxonomy" id="412755"/>
    <lineage>
        <taxon>unclassified sequences</taxon>
        <taxon>metagenomes</taxon>
        <taxon>ecological metagenomes</taxon>
    </lineage>
</organism>